<sequence>MSNTQGEHSIDTVACPATQALDMMNKDATSFLPRNSLALADRVTDKLSMEINAFHLSEAEGSASPITPSTSKCPLESSFNSFGISTLVSPSPSHASLQKCRFSGPLSSSMDSFDLSSLARATEPVETSVAFPVIEWTSDDEEETFGDNTDNTEDDKSFLASRPLAQCGAPFGDDDDDEDDESAPVLFRPGTSSGMRKRCSDDMSSGSSGMQRTKSRRSCLNLLSADDHASMPCSSPLFGNVSHQEDTRSHSLPSSYAAPSHGCSGWGQFIQPGTGDDASVPVLFAVTLTSTANNRRSCQKPSRRVSRSYRPS</sequence>
<feature type="compositionally biased region" description="Acidic residues" evidence="1">
    <location>
        <begin position="138"/>
        <end position="153"/>
    </location>
</feature>
<dbReference type="AlphaFoldDB" id="A0A7S2H4U0"/>
<evidence type="ECO:0000313" key="2">
    <source>
        <dbReference type="EMBL" id="CAD9480462.1"/>
    </source>
</evidence>
<feature type="compositionally biased region" description="Acidic residues" evidence="1">
    <location>
        <begin position="172"/>
        <end position="182"/>
    </location>
</feature>
<gene>
    <name evidence="2" type="ORF">HTAM1171_LOCUS3516</name>
</gene>
<feature type="region of interest" description="Disordered" evidence="1">
    <location>
        <begin position="293"/>
        <end position="312"/>
    </location>
</feature>
<feature type="compositionally biased region" description="Basic residues" evidence="1">
    <location>
        <begin position="297"/>
        <end position="312"/>
    </location>
</feature>
<evidence type="ECO:0000256" key="1">
    <source>
        <dbReference type="SAM" id="MobiDB-lite"/>
    </source>
</evidence>
<protein>
    <submittedName>
        <fullName evidence="2">Uncharacterized protein</fullName>
    </submittedName>
</protein>
<proteinExistence type="predicted"/>
<name>A0A7S2H4U0_9STRA</name>
<reference evidence="2" key="1">
    <citation type="submission" date="2021-01" db="EMBL/GenBank/DDBJ databases">
        <authorList>
            <person name="Corre E."/>
            <person name="Pelletier E."/>
            <person name="Niang G."/>
            <person name="Scheremetjew M."/>
            <person name="Finn R."/>
            <person name="Kale V."/>
            <person name="Holt S."/>
            <person name="Cochrane G."/>
            <person name="Meng A."/>
            <person name="Brown T."/>
            <person name="Cohen L."/>
        </authorList>
    </citation>
    <scope>NUCLEOTIDE SEQUENCE</scope>
    <source>
        <strain evidence="2">CCMP826</strain>
    </source>
</reference>
<dbReference type="EMBL" id="HBGV01005839">
    <property type="protein sequence ID" value="CAD9480462.1"/>
    <property type="molecule type" value="Transcribed_RNA"/>
</dbReference>
<accession>A0A7S2H4U0</accession>
<organism evidence="2">
    <name type="scientific">Helicotheca tamesis</name>
    <dbReference type="NCBI Taxonomy" id="374047"/>
    <lineage>
        <taxon>Eukaryota</taxon>
        <taxon>Sar</taxon>
        <taxon>Stramenopiles</taxon>
        <taxon>Ochrophyta</taxon>
        <taxon>Bacillariophyta</taxon>
        <taxon>Mediophyceae</taxon>
        <taxon>Lithodesmiophycidae</taxon>
        <taxon>Lithodesmiales</taxon>
        <taxon>Lithodesmiaceae</taxon>
        <taxon>Helicotheca</taxon>
    </lineage>
</organism>
<feature type="region of interest" description="Disordered" evidence="1">
    <location>
        <begin position="138"/>
        <end position="214"/>
    </location>
</feature>